<dbReference type="InterPro" id="IPR000182">
    <property type="entry name" value="GNAT_dom"/>
</dbReference>
<proteinExistence type="predicted"/>
<name>A0ABU6C250_9ACTN</name>
<dbReference type="SUPFAM" id="SSF55729">
    <property type="entry name" value="Acyl-CoA N-acyltransferases (Nat)"/>
    <property type="match status" value="1"/>
</dbReference>
<evidence type="ECO:0000313" key="3">
    <source>
        <dbReference type="Proteomes" id="UP001352223"/>
    </source>
</evidence>
<dbReference type="RefSeq" id="WP_324765759.1">
    <property type="nucleotide sequence ID" value="NZ_BAAATS010000022.1"/>
</dbReference>
<dbReference type="PROSITE" id="PS51186">
    <property type="entry name" value="GNAT"/>
    <property type="match status" value="1"/>
</dbReference>
<evidence type="ECO:0000259" key="1">
    <source>
        <dbReference type="PROSITE" id="PS51186"/>
    </source>
</evidence>
<dbReference type="CDD" id="cd04301">
    <property type="entry name" value="NAT_SF"/>
    <property type="match status" value="1"/>
</dbReference>
<dbReference type="Proteomes" id="UP001352223">
    <property type="component" value="Unassembled WGS sequence"/>
</dbReference>
<dbReference type="Pfam" id="PF00583">
    <property type="entry name" value="Acetyltransf_1"/>
    <property type="match status" value="1"/>
</dbReference>
<comment type="caution">
    <text evidence="2">The sequence shown here is derived from an EMBL/GenBank/DDBJ whole genome shotgun (WGS) entry which is preliminary data.</text>
</comment>
<organism evidence="2 3">
    <name type="scientific">Streptomyces kunmingensis</name>
    <dbReference type="NCBI Taxonomy" id="68225"/>
    <lineage>
        <taxon>Bacteria</taxon>
        <taxon>Bacillati</taxon>
        <taxon>Actinomycetota</taxon>
        <taxon>Actinomycetes</taxon>
        <taxon>Kitasatosporales</taxon>
        <taxon>Streptomycetaceae</taxon>
        <taxon>Streptomyces</taxon>
    </lineage>
</organism>
<gene>
    <name evidence="2" type="ORF">OKJ48_00680</name>
</gene>
<accession>A0ABU6C250</accession>
<dbReference type="PANTHER" id="PTHR43441">
    <property type="entry name" value="RIBOSOMAL-PROTEIN-SERINE ACETYLTRANSFERASE"/>
    <property type="match status" value="1"/>
</dbReference>
<dbReference type="PANTHER" id="PTHR43441:SF6">
    <property type="entry name" value="N-ACETYLTRANSFERASE DOMAIN-CONTAINING PROTEIN"/>
    <property type="match status" value="1"/>
</dbReference>
<dbReference type="EMBL" id="JAOZYB010000001">
    <property type="protein sequence ID" value="MEB3958778.1"/>
    <property type="molecule type" value="Genomic_DNA"/>
</dbReference>
<evidence type="ECO:0000313" key="2">
    <source>
        <dbReference type="EMBL" id="MEB3958778.1"/>
    </source>
</evidence>
<reference evidence="2 3" key="1">
    <citation type="submission" date="2022-10" db="EMBL/GenBank/DDBJ databases">
        <authorList>
            <person name="Xie J."/>
            <person name="Shen N."/>
        </authorList>
    </citation>
    <scope>NUCLEOTIDE SEQUENCE [LARGE SCALE GENOMIC DNA]</scope>
    <source>
        <strain evidence="2 3">DSM 41681</strain>
    </source>
</reference>
<keyword evidence="3" id="KW-1185">Reference proteome</keyword>
<dbReference type="Gene3D" id="3.40.630.30">
    <property type="match status" value="1"/>
</dbReference>
<dbReference type="InterPro" id="IPR051908">
    <property type="entry name" value="Ribosomal_N-acetyltransferase"/>
</dbReference>
<sequence length="173" mass="18267">MVGRVQLRQVDEEGLEELLAVAVEDAEPEEVMPPVTGPPGWTLARQEAFRNWHRARRDGLVGPLHESTFAVTYDGKTVGSARLALRGTHGVLETGMWLARSWRGQGVGTAALRLLLQEAAGAGARSVVADTEVHNAAALASLRRNGATLSASQDTGAVHAEFVLPASPSTASP</sequence>
<protein>
    <submittedName>
        <fullName evidence="2">GNAT family N-acetyltransferase</fullName>
    </submittedName>
</protein>
<dbReference type="InterPro" id="IPR016181">
    <property type="entry name" value="Acyl_CoA_acyltransferase"/>
</dbReference>
<feature type="domain" description="N-acetyltransferase" evidence="1">
    <location>
        <begin position="5"/>
        <end position="167"/>
    </location>
</feature>